<feature type="region of interest" description="Disordered" evidence="8">
    <location>
        <begin position="748"/>
        <end position="794"/>
    </location>
</feature>
<evidence type="ECO:0000256" key="4">
    <source>
        <dbReference type="ARBA" id="ARBA00023015"/>
    </source>
</evidence>
<dbReference type="InterPro" id="IPR052202">
    <property type="entry name" value="Yeast_MetPath_Reg"/>
</dbReference>
<sequence length="794" mass="89487">MAAIMESFNRRVAAARGGHTPQAGSQPRPPPGMQMSNCDRCYRRKGKCDKLQPCGSCDRAGVACIYTDRSKERRFTADHVERLEKRIRQAEARNKSLADELSRARSNADAASSGQAVEHSAPWTHSKTPDAVSEVSYLSINAAGERQPYLGSSSGILFADLIRSSVSLSVPVDTTPSNSSPGNSEQNSVVSTTQVATVVRRVEDLPPLALAQRLVQAFLEHENIVYPFIYPFFLLDTLEKVYGEEEYYVTRASPFEVFILNMVLAIATAHVAKFDWQLLPSAESHQVRAFAEMNHVLSHGSVESLQCLLLICIWRTSSSIKDYSASMWHTVGIAVRMTLELGLHRESAYPIKYTIDLEEPALLKYRIQELGRRCFWCVIAMDRIVSYVLGRPLGIGEDDIDAALPVLESDTLLTRPLSSTVAGVSRLAIFNKVVLYRLFCGRLITTLHRRRSPNVSIEDALRIRDELADELDLWYSSLQELRLPENASQESGEQSCYLSTTWYEVLYANATLMIWRPCPLLADITNDRNTLQRIYDSAIHAINTYSILHRSRLINYSWVTLQSVFMAGLSYIYAGHEVFDRLSDAILSDAIKLQTAAAFAQQIKSSGESMASSEDIPAQQTAMGYPVLHQMQQMPRADYVTLWNNSMQQHQAQQSQSLLPQQQHLQQQAHTQLEPHSQRVQQTATPGPSTLAVDQEFLLRSYNDIQTLYHQQRVEDPVMHLSQDWLGYLGAEPAGGYVTNAHLQQAQQAQQTQQAQQSQQPTQHQQHQQHQQHPQNRPFIPSQRTPYQPPHTRM</sequence>
<feature type="compositionally biased region" description="Polar residues" evidence="8">
    <location>
        <begin position="674"/>
        <end position="688"/>
    </location>
</feature>
<dbReference type="CDD" id="cd12148">
    <property type="entry name" value="fungal_TF_MHR"/>
    <property type="match status" value="1"/>
</dbReference>
<dbReference type="AlphaFoldDB" id="A0AAN7ZWM2"/>
<dbReference type="PROSITE" id="PS50048">
    <property type="entry name" value="ZN2_CY6_FUNGAL_2"/>
    <property type="match status" value="1"/>
</dbReference>
<dbReference type="GO" id="GO:0043565">
    <property type="term" value="F:sequence-specific DNA binding"/>
    <property type="evidence" value="ECO:0007669"/>
    <property type="project" value="TreeGrafter"/>
</dbReference>
<dbReference type="InterPro" id="IPR036864">
    <property type="entry name" value="Zn2-C6_fun-type_DNA-bd_sf"/>
</dbReference>
<evidence type="ECO:0000256" key="3">
    <source>
        <dbReference type="ARBA" id="ARBA00022833"/>
    </source>
</evidence>
<keyword evidence="3" id="KW-0862">Zinc</keyword>
<dbReference type="InterPro" id="IPR007219">
    <property type="entry name" value="XnlR_reg_dom"/>
</dbReference>
<evidence type="ECO:0000256" key="1">
    <source>
        <dbReference type="ARBA" id="ARBA00004123"/>
    </source>
</evidence>
<dbReference type="InterPro" id="IPR001138">
    <property type="entry name" value="Zn2Cys6_DnaBD"/>
</dbReference>
<dbReference type="SMART" id="SM00906">
    <property type="entry name" value="Fungal_trans"/>
    <property type="match status" value="1"/>
</dbReference>
<evidence type="ECO:0000256" key="6">
    <source>
        <dbReference type="ARBA" id="ARBA00023163"/>
    </source>
</evidence>
<keyword evidence="5" id="KW-0238">DNA-binding</keyword>
<dbReference type="SUPFAM" id="SSF57701">
    <property type="entry name" value="Zn2/Cys6 DNA-binding domain"/>
    <property type="match status" value="1"/>
</dbReference>
<dbReference type="GO" id="GO:0005634">
    <property type="term" value="C:nucleus"/>
    <property type="evidence" value="ECO:0007669"/>
    <property type="project" value="UniProtKB-SubCell"/>
</dbReference>
<dbReference type="SMART" id="SM00066">
    <property type="entry name" value="GAL4"/>
    <property type="match status" value="1"/>
</dbReference>
<evidence type="ECO:0000313" key="11">
    <source>
        <dbReference type="Proteomes" id="UP001310594"/>
    </source>
</evidence>
<dbReference type="CDD" id="cd00067">
    <property type="entry name" value="GAL4"/>
    <property type="match status" value="1"/>
</dbReference>
<feature type="compositionally biased region" description="Basic and acidic residues" evidence="8">
    <location>
        <begin position="93"/>
        <end position="103"/>
    </location>
</feature>
<dbReference type="Gene3D" id="4.10.240.10">
    <property type="entry name" value="Zn(2)-C6 fungal-type DNA-binding domain"/>
    <property type="match status" value="1"/>
</dbReference>
<dbReference type="GO" id="GO:0045944">
    <property type="term" value="P:positive regulation of transcription by RNA polymerase II"/>
    <property type="evidence" value="ECO:0007669"/>
    <property type="project" value="TreeGrafter"/>
</dbReference>
<dbReference type="GO" id="GO:0008270">
    <property type="term" value="F:zinc ion binding"/>
    <property type="evidence" value="ECO:0007669"/>
    <property type="project" value="InterPro"/>
</dbReference>
<feature type="compositionally biased region" description="Low complexity" evidence="8">
    <location>
        <begin position="104"/>
        <end position="113"/>
    </location>
</feature>
<feature type="compositionally biased region" description="Low complexity" evidence="8">
    <location>
        <begin position="748"/>
        <end position="775"/>
    </location>
</feature>
<evidence type="ECO:0000313" key="10">
    <source>
        <dbReference type="EMBL" id="KAK5693012.1"/>
    </source>
</evidence>
<dbReference type="Pfam" id="PF00172">
    <property type="entry name" value="Zn_clus"/>
    <property type="match status" value="1"/>
</dbReference>
<evidence type="ECO:0000256" key="7">
    <source>
        <dbReference type="ARBA" id="ARBA00023242"/>
    </source>
</evidence>
<dbReference type="EMBL" id="JAVRQU010000018">
    <property type="protein sequence ID" value="KAK5693012.1"/>
    <property type="molecule type" value="Genomic_DNA"/>
</dbReference>
<keyword evidence="7" id="KW-0539">Nucleus</keyword>
<comment type="caution">
    <text evidence="10">The sequence shown here is derived from an EMBL/GenBank/DDBJ whole genome shotgun (WGS) entry which is preliminary data.</text>
</comment>
<dbReference type="Pfam" id="PF04082">
    <property type="entry name" value="Fungal_trans"/>
    <property type="match status" value="1"/>
</dbReference>
<dbReference type="GO" id="GO:0006351">
    <property type="term" value="P:DNA-templated transcription"/>
    <property type="evidence" value="ECO:0007669"/>
    <property type="project" value="InterPro"/>
</dbReference>
<gene>
    <name evidence="10" type="ORF">LTR97_010488</name>
</gene>
<organism evidence="10 11">
    <name type="scientific">Elasticomyces elasticus</name>
    <dbReference type="NCBI Taxonomy" id="574655"/>
    <lineage>
        <taxon>Eukaryota</taxon>
        <taxon>Fungi</taxon>
        <taxon>Dikarya</taxon>
        <taxon>Ascomycota</taxon>
        <taxon>Pezizomycotina</taxon>
        <taxon>Dothideomycetes</taxon>
        <taxon>Dothideomycetidae</taxon>
        <taxon>Mycosphaerellales</taxon>
        <taxon>Teratosphaeriaceae</taxon>
        <taxon>Elasticomyces</taxon>
    </lineage>
</organism>
<feature type="region of interest" description="Disordered" evidence="8">
    <location>
        <begin position="93"/>
        <end position="128"/>
    </location>
</feature>
<dbReference type="GO" id="GO:0000981">
    <property type="term" value="F:DNA-binding transcription factor activity, RNA polymerase II-specific"/>
    <property type="evidence" value="ECO:0007669"/>
    <property type="project" value="InterPro"/>
</dbReference>
<proteinExistence type="predicted"/>
<feature type="domain" description="Zn(2)-C6 fungal-type" evidence="9">
    <location>
        <begin position="37"/>
        <end position="66"/>
    </location>
</feature>
<protein>
    <recommendedName>
        <fullName evidence="9">Zn(2)-C6 fungal-type domain-containing protein</fullName>
    </recommendedName>
</protein>
<keyword evidence="4" id="KW-0805">Transcription regulation</keyword>
<comment type="subcellular location">
    <subcellularLocation>
        <location evidence="1">Nucleus</location>
    </subcellularLocation>
</comment>
<name>A0AAN7ZWM2_9PEZI</name>
<reference evidence="10" key="1">
    <citation type="submission" date="2023-08" db="EMBL/GenBank/DDBJ databases">
        <title>Black Yeasts Isolated from many extreme environments.</title>
        <authorList>
            <person name="Coleine C."/>
            <person name="Stajich J.E."/>
            <person name="Selbmann L."/>
        </authorList>
    </citation>
    <scope>NUCLEOTIDE SEQUENCE</scope>
    <source>
        <strain evidence="10">CCFEE 5810</strain>
    </source>
</reference>
<feature type="compositionally biased region" description="Low complexity" evidence="8">
    <location>
        <begin position="651"/>
        <end position="672"/>
    </location>
</feature>
<dbReference type="PANTHER" id="PTHR47782:SF12">
    <property type="entry name" value="ZN(II)2CYS6 TRANSCRIPTION FACTOR (EUROFUNG)"/>
    <property type="match status" value="1"/>
</dbReference>
<evidence type="ECO:0000256" key="2">
    <source>
        <dbReference type="ARBA" id="ARBA00022723"/>
    </source>
</evidence>
<dbReference type="PANTHER" id="PTHR47782">
    <property type="entry name" value="ZN(II)2CYS6 TRANSCRIPTION FACTOR (EUROFUNG)-RELATED"/>
    <property type="match status" value="1"/>
</dbReference>
<keyword evidence="2" id="KW-0479">Metal-binding</keyword>
<keyword evidence="6" id="KW-0804">Transcription</keyword>
<feature type="region of interest" description="Disordered" evidence="8">
    <location>
        <begin position="14"/>
        <end position="33"/>
    </location>
</feature>
<accession>A0AAN7ZWM2</accession>
<dbReference type="Proteomes" id="UP001310594">
    <property type="component" value="Unassembled WGS sequence"/>
</dbReference>
<evidence type="ECO:0000256" key="5">
    <source>
        <dbReference type="ARBA" id="ARBA00023125"/>
    </source>
</evidence>
<feature type="region of interest" description="Disordered" evidence="8">
    <location>
        <begin position="651"/>
        <end position="688"/>
    </location>
</feature>
<evidence type="ECO:0000256" key="8">
    <source>
        <dbReference type="SAM" id="MobiDB-lite"/>
    </source>
</evidence>
<evidence type="ECO:0000259" key="9">
    <source>
        <dbReference type="PROSITE" id="PS50048"/>
    </source>
</evidence>